<evidence type="ECO:0000256" key="7">
    <source>
        <dbReference type="ARBA" id="ARBA00022729"/>
    </source>
</evidence>
<dbReference type="GO" id="GO:0016787">
    <property type="term" value="F:hydrolase activity"/>
    <property type="evidence" value="ECO:0007669"/>
    <property type="project" value="UniProtKB-KW"/>
</dbReference>
<evidence type="ECO:0000256" key="11">
    <source>
        <dbReference type="ARBA" id="ARBA00023136"/>
    </source>
</evidence>
<keyword evidence="4" id="KW-0719">Serine esterase</keyword>
<comment type="caution">
    <text evidence="17">The sequence shown here is derived from an EMBL/GenBank/DDBJ whole genome shotgun (WGS) entry which is preliminary data.</text>
</comment>
<feature type="transmembrane region" description="Helical" evidence="15">
    <location>
        <begin position="153"/>
        <end position="171"/>
    </location>
</feature>
<keyword evidence="12" id="KW-1015">Disulfide bond</keyword>
<evidence type="ECO:0000256" key="6">
    <source>
        <dbReference type="ARBA" id="ARBA00022723"/>
    </source>
</evidence>
<keyword evidence="9" id="KW-0106">Calcium</keyword>
<dbReference type="InterPro" id="IPR020846">
    <property type="entry name" value="MFS_dom"/>
</dbReference>
<keyword evidence="6" id="KW-0479">Metal-binding</keyword>
<dbReference type="PANTHER" id="PTHR43791">
    <property type="entry name" value="PERMEASE-RELATED"/>
    <property type="match status" value="1"/>
</dbReference>
<dbReference type="SUPFAM" id="SSF53474">
    <property type="entry name" value="alpha/beta-Hydrolases"/>
    <property type="match status" value="1"/>
</dbReference>
<comment type="subcellular location">
    <subcellularLocation>
        <location evidence="1">Membrane</location>
        <topology evidence="1">Multi-pass membrane protein</topology>
    </subcellularLocation>
</comment>
<name>A0ABR2UYS9_9PEZI</name>
<feature type="transmembrane region" description="Helical" evidence="15">
    <location>
        <begin position="412"/>
        <end position="433"/>
    </location>
</feature>
<proteinExistence type="inferred from homology"/>
<feature type="transmembrane region" description="Helical" evidence="15">
    <location>
        <begin position="124"/>
        <end position="141"/>
    </location>
</feature>
<evidence type="ECO:0000256" key="5">
    <source>
        <dbReference type="ARBA" id="ARBA00022692"/>
    </source>
</evidence>
<feature type="transmembrane region" description="Helical" evidence="15">
    <location>
        <begin position="216"/>
        <end position="238"/>
    </location>
</feature>
<feature type="transmembrane region" description="Helical" evidence="15">
    <location>
        <begin position="326"/>
        <end position="343"/>
    </location>
</feature>
<dbReference type="Pfam" id="PF07519">
    <property type="entry name" value="Tannase"/>
    <property type="match status" value="2"/>
</dbReference>
<dbReference type="PANTHER" id="PTHR43791:SF49">
    <property type="entry name" value="TRANSPORTER, PUTATIVE (AFU_ORTHOLOGUE AFUA_4G04250)-RELATED"/>
    <property type="match status" value="1"/>
</dbReference>
<keyword evidence="8 13" id="KW-0378">Hydrolase</keyword>
<feature type="domain" description="Major facilitator superfamily (MFS) profile" evidence="16">
    <location>
        <begin position="51"/>
        <end position="477"/>
    </location>
</feature>
<protein>
    <recommendedName>
        <fullName evidence="13">Carboxylic ester hydrolase</fullName>
        <ecNumber evidence="13">3.1.1.-</ecNumber>
    </recommendedName>
</protein>
<evidence type="ECO:0000313" key="18">
    <source>
        <dbReference type="Proteomes" id="UP001408356"/>
    </source>
</evidence>
<dbReference type="Gene3D" id="1.20.1250.20">
    <property type="entry name" value="MFS general substrate transporter like domains"/>
    <property type="match status" value="2"/>
</dbReference>
<evidence type="ECO:0000256" key="9">
    <source>
        <dbReference type="ARBA" id="ARBA00022837"/>
    </source>
</evidence>
<accession>A0ABR2UYS9</accession>
<dbReference type="InterPro" id="IPR036259">
    <property type="entry name" value="MFS_trans_sf"/>
</dbReference>
<evidence type="ECO:0000256" key="15">
    <source>
        <dbReference type="SAM" id="Phobius"/>
    </source>
</evidence>
<feature type="region of interest" description="Disordered" evidence="14">
    <location>
        <begin position="1"/>
        <end position="24"/>
    </location>
</feature>
<feature type="transmembrane region" description="Helical" evidence="15">
    <location>
        <begin position="290"/>
        <end position="314"/>
    </location>
</feature>
<feature type="transmembrane region" description="Helical" evidence="15">
    <location>
        <begin position="376"/>
        <end position="400"/>
    </location>
</feature>
<evidence type="ECO:0000256" key="1">
    <source>
        <dbReference type="ARBA" id="ARBA00004141"/>
    </source>
</evidence>
<dbReference type="Pfam" id="PF07690">
    <property type="entry name" value="MFS_1"/>
    <property type="match status" value="1"/>
</dbReference>
<organism evidence="17 18">
    <name type="scientific">Seiridium unicorne</name>
    <dbReference type="NCBI Taxonomy" id="138068"/>
    <lineage>
        <taxon>Eukaryota</taxon>
        <taxon>Fungi</taxon>
        <taxon>Dikarya</taxon>
        <taxon>Ascomycota</taxon>
        <taxon>Pezizomycotina</taxon>
        <taxon>Sordariomycetes</taxon>
        <taxon>Xylariomycetidae</taxon>
        <taxon>Amphisphaeriales</taxon>
        <taxon>Sporocadaceae</taxon>
        <taxon>Seiridium</taxon>
    </lineage>
</organism>
<evidence type="ECO:0000256" key="12">
    <source>
        <dbReference type="ARBA" id="ARBA00023157"/>
    </source>
</evidence>
<evidence type="ECO:0000313" key="17">
    <source>
        <dbReference type="EMBL" id="KAK9419541.1"/>
    </source>
</evidence>
<keyword evidence="3" id="KW-0813">Transport</keyword>
<dbReference type="EMBL" id="JARVKF010000310">
    <property type="protein sequence ID" value="KAK9419541.1"/>
    <property type="molecule type" value="Genomic_DNA"/>
</dbReference>
<evidence type="ECO:0000256" key="8">
    <source>
        <dbReference type="ARBA" id="ARBA00022801"/>
    </source>
</evidence>
<feature type="compositionally biased region" description="Basic and acidic residues" evidence="14">
    <location>
        <begin position="1"/>
        <end position="12"/>
    </location>
</feature>
<dbReference type="Proteomes" id="UP001408356">
    <property type="component" value="Unassembled WGS sequence"/>
</dbReference>
<evidence type="ECO:0000256" key="14">
    <source>
        <dbReference type="SAM" id="MobiDB-lite"/>
    </source>
</evidence>
<keyword evidence="11 15" id="KW-0472">Membrane</keyword>
<evidence type="ECO:0000256" key="3">
    <source>
        <dbReference type="ARBA" id="ARBA00022448"/>
    </source>
</evidence>
<feature type="transmembrane region" description="Helical" evidence="15">
    <location>
        <begin position="183"/>
        <end position="204"/>
    </location>
</feature>
<dbReference type="SUPFAM" id="SSF103473">
    <property type="entry name" value="MFS general substrate transporter"/>
    <property type="match status" value="1"/>
</dbReference>
<evidence type="ECO:0000256" key="2">
    <source>
        <dbReference type="ARBA" id="ARBA00006249"/>
    </source>
</evidence>
<keyword evidence="7" id="KW-0732">Signal</keyword>
<evidence type="ECO:0000259" key="16">
    <source>
        <dbReference type="PROSITE" id="PS50850"/>
    </source>
</evidence>
<gene>
    <name evidence="17" type="ORF">SUNI508_07277</name>
</gene>
<comment type="similarity">
    <text evidence="2 13">Belongs to the tannase family.</text>
</comment>
<keyword evidence="5 15" id="KW-0812">Transmembrane</keyword>
<evidence type="ECO:0000256" key="10">
    <source>
        <dbReference type="ARBA" id="ARBA00022989"/>
    </source>
</evidence>
<evidence type="ECO:0000256" key="13">
    <source>
        <dbReference type="RuleBase" id="RU361238"/>
    </source>
</evidence>
<sequence length="1001" mass="109532">MSDEKPMAEIEKGPPSPTQHDPHHLKHAAVSTVLTSNAEERALLWKQDIRIIPLSAAIYFLCNLDRSNIGNARILNSTTKNDMQTELQMTPVQFNIALMIFLIGYFAFEIPSNIMLKKMRPSRWIAFLMLSWGAITIGLGGTHNFSQVTGVRFLLGAFEAGLFPGLVYYLTFWYKSNERSVRVAFILASATLAGAFGGAIAYGIGHINQASGFSGWRWLFIIEGIPSCLSALAVWFILPDFPESAGWLSQQEKDLAISRLHIEGSKGDSHSLTWAGAKATLTDWRLYGHYLIYFAVSLPFSSLSLFTPTITAGLGYKDLQAQLMTVPPWAVAYVAQILVSWSADHFNARGLHCAGAAFVGAIAFLASAAAPANAYAGRYVCLIIGSAGAFSSIPPMLGWLTSNMWDTAATGLAVALNVSIGAGIGQIPGVWIYKSDEAALGYPTGHGRVRSETPLPVTTAQGILALCKTNTSAVEDTLTNYLPANASIERLSYVEAGSTYGDGALDLMYPVQPTDLPELCAVTVYVQSSTSSWYRFGIFFPADWNSRFLAIGNGGFGGGINWLDMGSYVKYGFAVTSTDTGHNSTKGSAWWAYEQPEKRTDWGWRALNGTIGGAKRMIERYYETNIIYSYYNGCSNGGRQGLRQIEVDPDSFDGLVIGAAAMANLVVQQCDELDGVKDGVISMPEACVPDYSEMLCTNPGANQSACLTEDQVQTPGRVYSDYLSSTGQPLYPGLSPGCEGQWQAVLSFTETSDFGYNYIRHFLLDNLFWNYTYWSDDLFTYAAETDPGQATANNYNLSTFRDLGHKLVMYHGLGDGLIPPRGSDMYYSNVMKTMGSNLTSAQDWFRYFQVPSMQHCWSTETSANGPWAFGAEFQATHLGSDQWSVPGFQDKDHDILMALVDWVENGIPIDSVIATTWSQPLNASSGLKSQRPLCPWPQVALYNEHGDVNVASSWSCGTRPSNITRTDAKTQPAGVIEPPNPHVKILRNSLHTLKKFLGIED</sequence>
<dbReference type="InterPro" id="IPR011701">
    <property type="entry name" value="MFS"/>
</dbReference>
<keyword evidence="10 15" id="KW-1133">Transmembrane helix</keyword>
<evidence type="ECO:0000256" key="4">
    <source>
        <dbReference type="ARBA" id="ARBA00022487"/>
    </source>
</evidence>
<feature type="transmembrane region" description="Helical" evidence="15">
    <location>
        <begin position="350"/>
        <end position="370"/>
    </location>
</feature>
<dbReference type="InterPro" id="IPR029058">
    <property type="entry name" value="AB_hydrolase_fold"/>
</dbReference>
<reference evidence="17 18" key="1">
    <citation type="journal article" date="2024" name="J. Plant Pathol.">
        <title>Sequence and assembly of the genome of Seiridium unicorne, isolate CBS 538.82, causal agent of cypress canker disease.</title>
        <authorList>
            <person name="Scali E."/>
            <person name="Rocca G.D."/>
            <person name="Danti R."/>
            <person name="Garbelotto M."/>
            <person name="Barberini S."/>
            <person name="Baroncelli R."/>
            <person name="Emiliani G."/>
        </authorList>
    </citation>
    <scope>NUCLEOTIDE SEQUENCE [LARGE SCALE GENOMIC DNA]</scope>
    <source>
        <strain evidence="17 18">BM-138-508</strain>
    </source>
</reference>
<dbReference type="InterPro" id="IPR011118">
    <property type="entry name" value="Tannase/feruloyl_esterase"/>
</dbReference>
<dbReference type="PROSITE" id="PS50850">
    <property type="entry name" value="MFS"/>
    <property type="match status" value="1"/>
</dbReference>
<keyword evidence="18" id="KW-1185">Reference proteome</keyword>
<dbReference type="EC" id="3.1.1.-" evidence="13"/>
<feature type="transmembrane region" description="Helical" evidence="15">
    <location>
        <begin position="92"/>
        <end position="112"/>
    </location>
</feature>